<evidence type="ECO:0000256" key="2">
    <source>
        <dbReference type="ARBA" id="ARBA00009450"/>
    </source>
</evidence>
<evidence type="ECO:0000256" key="13">
    <source>
        <dbReference type="ARBA" id="ARBA00023237"/>
    </source>
</evidence>
<evidence type="ECO:0000256" key="6">
    <source>
        <dbReference type="ARBA" id="ARBA00022692"/>
    </source>
</evidence>
<organism evidence="19 20">
    <name type="scientific">Algoriphagus ratkowskyi</name>
    <dbReference type="NCBI Taxonomy" id="57028"/>
    <lineage>
        <taxon>Bacteria</taxon>
        <taxon>Pseudomonadati</taxon>
        <taxon>Bacteroidota</taxon>
        <taxon>Cytophagia</taxon>
        <taxon>Cytophagales</taxon>
        <taxon>Cyclobacteriaceae</taxon>
        <taxon>Algoriphagus</taxon>
    </lineage>
</organism>
<evidence type="ECO:0000259" key="17">
    <source>
        <dbReference type="Pfam" id="PF10531"/>
    </source>
</evidence>
<evidence type="ECO:0000259" key="16">
    <source>
        <dbReference type="Pfam" id="PF02563"/>
    </source>
</evidence>
<evidence type="ECO:0000313" key="19">
    <source>
        <dbReference type="EMBL" id="PZX57766.1"/>
    </source>
</evidence>
<keyword evidence="10" id="KW-0626">Porin</keyword>
<keyword evidence="7" id="KW-0732">Signal</keyword>
<keyword evidence="3" id="KW-0813">Transport</keyword>
<feature type="domain" description="SLBB" evidence="18">
    <location>
        <begin position="416"/>
        <end position="496"/>
    </location>
</feature>
<evidence type="ECO:0000256" key="10">
    <source>
        <dbReference type="ARBA" id="ARBA00023114"/>
    </source>
</evidence>
<dbReference type="InterPro" id="IPR003715">
    <property type="entry name" value="Poly_export_N"/>
</dbReference>
<sequence>MNSNTIKLEKYTWLKNTKSYLLLVIFLVVGFVAQSQSLSDIQNLKVDDLSDAQIEQLIKRAESNGLTTNQLTALARERGMPALEAGKLSKRISELQMSVGSQGEGQSGSGSRTVNGFQEEDMFDSIRRSDPYFDLTLKQKKIFGYKLFHNRELNFNPSLNIPTPMSYVIGSGDQLLLDVYGSSQQSYDLDVSPEGRVFIPNVGPVQVGGSSIEAATARIKTALGRIYSGLNGANPNTFIQLRLGNIRSIKVSMVGELTKPGTYTLPSFATVFNGLYAAGGPNENGAFRKIQVYRDSRLVATVDIYEFLAKGVQSANITLQDNDVVIVPPVETRVEISGPVRREGLFEVKAGESLEELYVYTGGFTSIAYRDRVTVRRIENNQRKVVDVPSDEFASFSLKDGDEILIGEALDRFSNRVQVTGSVTRPGEYSLDESGLTVKGLVEKAQGLKPEAFSTRATLYRTSADLTLAAEPLDLKGILSGSVQDVALKNEDLLFVPSRYDIQEEYYVKISGEINYPGTYPFASEMTVGDLILRSGGMLESATNSSIEIARRVRDGSSGKIAEIQTLTIDPNLELTAEEKNSPLQPFDHVFIRRSPGFEREQLVSIRGEVTYPGDFAIASANERISDVVKRAGGITQYAYPKGASLIRRTVYYKGQTEEEIRAQSLKEILYNLDPETNRNSNEAEQLLYDRIDKKIAQNELEKYKREKAEQKRRLFDISPAFDTLRQDSTITSMRMKEQDFVGIDLGYILQHPGSEEDLILLEGDVIQIPKELQTVRMVGEVLLPTTTRFSKNSSLKNYISKAGGFTEVARRGKTYVVYANGDAKRTHNFLGINFYPELEPGAEIVVPRKPIKNRMGAGTWIGIASSLATVAILVQTIVNNSK</sequence>
<evidence type="ECO:0000256" key="9">
    <source>
        <dbReference type="ARBA" id="ARBA00023065"/>
    </source>
</evidence>
<keyword evidence="9" id="KW-0406">Ion transport</keyword>
<evidence type="ECO:0000256" key="12">
    <source>
        <dbReference type="ARBA" id="ARBA00023139"/>
    </source>
</evidence>
<keyword evidence="14" id="KW-0449">Lipoprotein</keyword>
<keyword evidence="15" id="KW-1133">Transmembrane helix</keyword>
<dbReference type="GO" id="GO:0009279">
    <property type="term" value="C:cell outer membrane"/>
    <property type="evidence" value="ECO:0007669"/>
    <property type="project" value="UniProtKB-SubCell"/>
</dbReference>
<comment type="caution">
    <text evidence="19">The sequence shown here is derived from an EMBL/GenBank/DDBJ whole genome shotgun (WGS) entry which is preliminary data.</text>
</comment>
<keyword evidence="6 15" id="KW-0812">Transmembrane</keyword>
<dbReference type="PANTHER" id="PTHR33619">
    <property type="entry name" value="POLYSACCHARIDE EXPORT PROTEIN GFCE-RELATED"/>
    <property type="match status" value="1"/>
</dbReference>
<evidence type="ECO:0000256" key="5">
    <source>
        <dbReference type="ARBA" id="ARBA00022597"/>
    </source>
</evidence>
<dbReference type="PANTHER" id="PTHR33619:SF3">
    <property type="entry name" value="POLYSACCHARIDE EXPORT PROTEIN GFCE-RELATED"/>
    <property type="match status" value="1"/>
</dbReference>
<evidence type="ECO:0000259" key="18">
    <source>
        <dbReference type="Pfam" id="PF22461"/>
    </source>
</evidence>
<dbReference type="Gene3D" id="3.10.560.10">
    <property type="entry name" value="Outer membrane lipoprotein wza domain like"/>
    <property type="match status" value="6"/>
</dbReference>
<dbReference type="GO" id="GO:0006811">
    <property type="term" value="P:monoatomic ion transport"/>
    <property type="evidence" value="ECO:0007669"/>
    <property type="project" value="UniProtKB-KW"/>
</dbReference>
<gene>
    <name evidence="19" type="ORF">LV84_01895</name>
</gene>
<evidence type="ECO:0000256" key="14">
    <source>
        <dbReference type="ARBA" id="ARBA00023288"/>
    </source>
</evidence>
<feature type="domain" description="Soluble ligand binding" evidence="17">
    <location>
        <begin position="334"/>
        <end position="380"/>
    </location>
</feature>
<feature type="domain" description="Soluble ligand binding" evidence="17">
    <location>
        <begin position="250"/>
        <end position="295"/>
    </location>
</feature>
<accession>A0A2W7RF66</accession>
<dbReference type="InterPro" id="IPR019554">
    <property type="entry name" value="Soluble_ligand-bd"/>
</dbReference>
<proteinExistence type="inferred from homology"/>
<dbReference type="AlphaFoldDB" id="A0A2W7RF66"/>
<feature type="domain" description="Soluble ligand binding" evidence="17">
    <location>
        <begin position="604"/>
        <end position="654"/>
    </location>
</feature>
<name>A0A2W7RF66_9BACT</name>
<dbReference type="GO" id="GO:0015288">
    <property type="term" value="F:porin activity"/>
    <property type="evidence" value="ECO:0007669"/>
    <property type="project" value="UniProtKB-KW"/>
</dbReference>
<dbReference type="Pfam" id="PF02563">
    <property type="entry name" value="Poly_export"/>
    <property type="match status" value="1"/>
</dbReference>
<feature type="domain" description="Polysaccharide export protein N-terminal" evidence="16">
    <location>
        <begin position="163"/>
        <end position="227"/>
    </location>
</feature>
<dbReference type="Pfam" id="PF22461">
    <property type="entry name" value="SLBB_2"/>
    <property type="match status" value="1"/>
</dbReference>
<comment type="similarity">
    <text evidence="2">Belongs to the BexD/CtrA/VexA family.</text>
</comment>
<evidence type="ECO:0000256" key="3">
    <source>
        <dbReference type="ARBA" id="ARBA00022448"/>
    </source>
</evidence>
<dbReference type="Pfam" id="PF10531">
    <property type="entry name" value="SLBB"/>
    <property type="match status" value="5"/>
</dbReference>
<reference evidence="19 20" key="1">
    <citation type="submission" date="2018-06" db="EMBL/GenBank/DDBJ databases">
        <title>Genomic Encyclopedia of Archaeal and Bacterial Type Strains, Phase II (KMG-II): from individual species to whole genera.</title>
        <authorList>
            <person name="Goeker M."/>
        </authorList>
    </citation>
    <scope>NUCLEOTIDE SEQUENCE [LARGE SCALE GENOMIC DNA]</scope>
    <source>
        <strain evidence="19 20">DSM 22686</strain>
    </source>
</reference>
<dbReference type="Proteomes" id="UP000249115">
    <property type="component" value="Unassembled WGS sequence"/>
</dbReference>
<keyword evidence="4" id="KW-1134">Transmembrane beta strand</keyword>
<keyword evidence="11 15" id="KW-0472">Membrane</keyword>
<evidence type="ECO:0000256" key="15">
    <source>
        <dbReference type="SAM" id="Phobius"/>
    </source>
</evidence>
<keyword evidence="8" id="KW-0625">Polysaccharide transport</keyword>
<protein>
    <submittedName>
        <fullName evidence="19">Protein involved in polysaccharide export with SLBB domain</fullName>
    </submittedName>
</protein>
<feature type="transmembrane region" description="Helical" evidence="15">
    <location>
        <begin position="858"/>
        <end position="879"/>
    </location>
</feature>
<comment type="subcellular location">
    <subcellularLocation>
        <location evidence="1">Cell outer membrane</location>
        <topology evidence="1">Multi-pass membrane protein</topology>
    </subcellularLocation>
</comment>
<dbReference type="EMBL" id="QKZU01000006">
    <property type="protein sequence ID" value="PZX57766.1"/>
    <property type="molecule type" value="Genomic_DNA"/>
</dbReference>
<evidence type="ECO:0000256" key="11">
    <source>
        <dbReference type="ARBA" id="ARBA00023136"/>
    </source>
</evidence>
<feature type="domain" description="Soluble ligand binding" evidence="17">
    <location>
        <begin position="507"/>
        <end position="561"/>
    </location>
</feature>
<keyword evidence="5" id="KW-0762">Sugar transport</keyword>
<evidence type="ECO:0000256" key="7">
    <source>
        <dbReference type="ARBA" id="ARBA00022729"/>
    </source>
</evidence>
<dbReference type="InterPro" id="IPR049712">
    <property type="entry name" value="Poly_export"/>
</dbReference>
<evidence type="ECO:0000256" key="8">
    <source>
        <dbReference type="ARBA" id="ARBA00023047"/>
    </source>
</evidence>
<evidence type="ECO:0000313" key="20">
    <source>
        <dbReference type="Proteomes" id="UP000249115"/>
    </source>
</evidence>
<dbReference type="InterPro" id="IPR054765">
    <property type="entry name" value="SLBB_dom"/>
</dbReference>
<dbReference type="GO" id="GO:0046930">
    <property type="term" value="C:pore complex"/>
    <property type="evidence" value="ECO:0007669"/>
    <property type="project" value="UniProtKB-KW"/>
</dbReference>
<feature type="domain" description="Soluble ligand binding" evidence="17">
    <location>
        <begin position="776"/>
        <end position="815"/>
    </location>
</feature>
<evidence type="ECO:0000256" key="1">
    <source>
        <dbReference type="ARBA" id="ARBA00004571"/>
    </source>
</evidence>
<keyword evidence="13" id="KW-0998">Cell outer membrane</keyword>
<evidence type="ECO:0000256" key="4">
    <source>
        <dbReference type="ARBA" id="ARBA00022452"/>
    </source>
</evidence>
<keyword evidence="12" id="KW-0564">Palmitate</keyword>
<dbReference type="GO" id="GO:0015159">
    <property type="term" value="F:polysaccharide transmembrane transporter activity"/>
    <property type="evidence" value="ECO:0007669"/>
    <property type="project" value="InterPro"/>
</dbReference>